<proteinExistence type="predicted"/>
<dbReference type="AlphaFoldDB" id="A0A919R492"/>
<dbReference type="Gene3D" id="1.10.10.10">
    <property type="entry name" value="Winged helix-like DNA-binding domain superfamily/Winged helix DNA-binding domain"/>
    <property type="match status" value="1"/>
</dbReference>
<dbReference type="GO" id="GO:0003700">
    <property type="term" value="F:DNA-binding transcription factor activity"/>
    <property type="evidence" value="ECO:0007669"/>
    <property type="project" value="InterPro"/>
</dbReference>
<dbReference type="InterPro" id="IPR036388">
    <property type="entry name" value="WH-like_DNA-bd_sf"/>
</dbReference>
<dbReference type="Pfam" id="PF12802">
    <property type="entry name" value="MarR_2"/>
    <property type="match status" value="1"/>
</dbReference>
<evidence type="ECO:0000313" key="2">
    <source>
        <dbReference type="EMBL" id="GII79416.1"/>
    </source>
</evidence>
<accession>A0A919R492</accession>
<evidence type="ECO:0000259" key="1">
    <source>
        <dbReference type="Pfam" id="PF12802"/>
    </source>
</evidence>
<comment type="caution">
    <text evidence="2">The sequence shown here is derived from an EMBL/GenBank/DDBJ whole genome shotgun (WGS) entry which is preliminary data.</text>
</comment>
<dbReference type="Proteomes" id="UP000655287">
    <property type="component" value="Unassembled WGS sequence"/>
</dbReference>
<dbReference type="SUPFAM" id="SSF46785">
    <property type="entry name" value="Winged helix' DNA-binding domain"/>
    <property type="match status" value="1"/>
</dbReference>
<feature type="domain" description="HTH marR-type" evidence="1">
    <location>
        <begin position="41"/>
        <end position="93"/>
    </location>
</feature>
<dbReference type="InterPro" id="IPR036390">
    <property type="entry name" value="WH_DNA-bd_sf"/>
</dbReference>
<reference evidence="2" key="1">
    <citation type="submission" date="2021-01" db="EMBL/GenBank/DDBJ databases">
        <title>Whole genome shotgun sequence of Sphaerisporangium rufum NBRC 109079.</title>
        <authorList>
            <person name="Komaki H."/>
            <person name="Tamura T."/>
        </authorList>
    </citation>
    <scope>NUCLEOTIDE SEQUENCE</scope>
    <source>
        <strain evidence="2">NBRC 109079</strain>
    </source>
</reference>
<protein>
    <submittedName>
        <fullName evidence="2">ArsR family transcriptional regulator</fullName>
    </submittedName>
</protein>
<evidence type="ECO:0000313" key="3">
    <source>
        <dbReference type="Proteomes" id="UP000655287"/>
    </source>
</evidence>
<dbReference type="InterPro" id="IPR000835">
    <property type="entry name" value="HTH_MarR-typ"/>
</dbReference>
<name>A0A919R492_9ACTN</name>
<keyword evidence="3" id="KW-1185">Reference proteome</keyword>
<sequence>MTRADPQPADSDALSSHSQVSQVIIRNVGTSAPDLMPIFRSRLQADLLARLYLVPEEEFSISELAAMCGHPVSSAQREVDRLIGAGLLRERKVGRARLIRAETETAAFRPLAGLLAVAFGAPAIIAEEFAGVRDVHQIMIFGSWAARHHGEPGPQPNDIDLLVLGSPRRGDVYDAAGRAEQRLGISVNAVIRSVTVWESGADGLIRQIKGSPVVEIEHPRH</sequence>
<gene>
    <name evidence="2" type="ORF">Sru01_43980</name>
</gene>
<organism evidence="2 3">
    <name type="scientific">Sphaerisporangium rufum</name>
    <dbReference type="NCBI Taxonomy" id="1381558"/>
    <lineage>
        <taxon>Bacteria</taxon>
        <taxon>Bacillati</taxon>
        <taxon>Actinomycetota</taxon>
        <taxon>Actinomycetes</taxon>
        <taxon>Streptosporangiales</taxon>
        <taxon>Streptosporangiaceae</taxon>
        <taxon>Sphaerisporangium</taxon>
    </lineage>
</organism>
<dbReference type="EMBL" id="BOOU01000058">
    <property type="protein sequence ID" value="GII79416.1"/>
    <property type="molecule type" value="Genomic_DNA"/>
</dbReference>